<reference evidence="1 2" key="1">
    <citation type="submission" date="2020-11" db="EMBL/GenBank/DDBJ databases">
        <title>Taxonomic investigation of Rahnella spp.</title>
        <authorList>
            <person name="Lee S.D."/>
        </authorList>
    </citation>
    <scope>NUCLEOTIDE SEQUENCE [LARGE SCALE GENOMIC DNA]</scope>
    <source>
        <strain evidence="1 2">SAP-10</strain>
    </source>
</reference>
<dbReference type="Proteomes" id="UP000600307">
    <property type="component" value="Unassembled WGS sequence"/>
</dbReference>
<gene>
    <name evidence="1" type="ORF">IV431_20035</name>
</gene>
<name>A0ABS0DVG1_9GAMM</name>
<keyword evidence="2" id="KW-1185">Reference proteome</keyword>
<dbReference type="EMBL" id="JADOBH010000005">
    <property type="protein sequence ID" value="MBF7957854.1"/>
    <property type="molecule type" value="Genomic_DNA"/>
</dbReference>
<accession>A0ABS0DVG1</accession>
<comment type="caution">
    <text evidence="1">The sequence shown here is derived from an EMBL/GenBank/DDBJ whole genome shotgun (WGS) entry which is preliminary data.</text>
</comment>
<evidence type="ECO:0000313" key="1">
    <source>
        <dbReference type="EMBL" id="MBF7957854.1"/>
    </source>
</evidence>
<dbReference type="RefSeq" id="WP_119824776.1">
    <property type="nucleotide sequence ID" value="NZ_JADOBH010000005.1"/>
</dbReference>
<protein>
    <submittedName>
        <fullName evidence="1">Uncharacterized protein</fullName>
    </submittedName>
</protein>
<sequence>MVNFYAMVQDEEMEDIITFLVELSESGISHPSIEQFFGRYKASTKYGKYNIKLIDAIKNLEEDGRIYSGGGYSYKKGPNWSKPTFAAEKKYGLE</sequence>
<evidence type="ECO:0000313" key="2">
    <source>
        <dbReference type="Proteomes" id="UP000600307"/>
    </source>
</evidence>
<organism evidence="1 2">
    <name type="scientific">Rahnella victoriana</name>
    <dbReference type="NCBI Taxonomy" id="1510570"/>
    <lineage>
        <taxon>Bacteria</taxon>
        <taxon>Pseudomonadati</taxon>
        <taxon>Pseudomonadota</taxon>
        <taxon>Gammaproteobacteria</taxon>
        <taxon>Enterobacterales</taxon>
        <taxon>Yersiniaceae</taxon>
        <taxon>Rahnella</taxon>
    </lineage>
</organism>
<proteinExistence type="predicted"/>